<evidence type="ECO:0000313" key="3">
    <source>
        <dbReference type="EMBL" id="RSH80585.1"/>
    </source>
</evidence>
<dbReference type="RefSeq" id="XP_028475532.1">
    <property type="nucleotide sequence ID" value="XM_028624460.1"/>
</dbReference>
<feature type="region of interest" description="Disordered" evidence="1">
    <location>
        <begin position="27"/>
        <end position="60"/>
    </location>
</feature>
<organism evidence="3 4">
    <name type="scientific">Apiotrichum porosum</name>
    <dbReference type="NCBI Taxonomy" id="105984"/>
    <lineage>
        <taxon>Eukaryota</taxon>
        <taxon>Fungi</taxon>
        <taxon>Dikarya</taxon>
        <taxon>Basidiomycota</taxon>
        <taxon>Agaricomycotina</taxon>
        <taxon>Tremellomycetes</taxon>
        <taxon>Trichosporonales</taxon>
        <taxon>Trichosporonaceae</taxon>
        <taxon>Apiotrichum</taxon>
    </lineage>
</organism>
<dbReference type="Proteomes" id="UP000279236">
    <property type="component" value="Unassembled WGS sequence"/>
</dbReference>
<feature type="domain" description="Zinc finger CHCC-type" evidence="2">
    <location>
        <begin position="97"/>
        <end position="133"/>
    </location>
</feature>
<evidence type="ECO:0000256" key="1">
    <source>
        <dbReference type="SAM" id="MobiDB-lite"/>
    </source>
</evidence>
<protein>
    <recommendedName>
        <fullName evidence="2">Zinc finger CHCC-type domain-containing protein</fullName>
    </recommendedName>
</protein>
<dbReference type="PANTHER" id="PTHR13156">
    <property type="entry name" value="NADH-UBIQUINONE OXIDOREDUCTASE 13 KD-A SUBUNIT"/>
    <property type="match status" value="1"/>
</dbReference>
<reference evidence="3 4" key="1">
    <citation type="submission" date="2018-11" db="EMBL/GenBank/DDBJ databases">
        <title>Genome sequence of Apiotrichum porosum DSM 27194.</title>
        <authorList>
            <person name="Aliyu H."/>
            <person name="Gorte O."/>
            <person name="Ochsenreither K."/>
        </authorList>
    </citation>
    <scope>NUCLEOTIDE SEQUENCE [LARGE SCALE GENOMIC DNA]</scope>
    <source>
        <strain evidence="3 4">DSM 27194</strain>
    </source>
</reference>
<dbReference type="PANTHER" id="PTHR13156:SF0">
    <property type="entry name" value="NADH DEHYDROGENASE [UBIQUINONE] IRON-SULFUR PROTEIN 6, MITOCHONDRIAL"/>
    <property type="match status" value="1"/>
</dbReference>
<dbReference type="Gene3D" id="2.60.260.40">
    <property type="entry name" value="q5lls5 like domains"/>
    <property type="match status" value="1"/>
</dbReference>
<dbReference type="Pfam" id="PF10276">
    <property type="entry name" value="zf-CHCC"/>
    <property type="match status" value="1"/>
</dbReference>
<dbReference type="AlphaFoldDB" id="A0A427XNV6"/>
<sequence>MSLLRRTPLLFRSVPFLARAASSSIASGSAPAPLNLAPEPKAPGQSPNVATPWSENQEPKSAAFAATRFEQTKFDLQPDGLSAMGLVSEQPITMVHGRRAVCNGGGGALGHPKIYINLDKPGARSCGYCGARYEQEHEH</sequence>
<dbReference type="GO" id="GO:0005739">
    <property type="term" value="C:mitochondrion"/>
    <property type="evidence" value="ECO:0007669"/>
    <property type="project" value="GOC"/>
</dbReference>
<gene>
    <name evidence="3" type="ORF">EHS24_009167</name>
</gene>
<comment type="caution">
    <text evidence="3">The sequence shown here is derived from an EMBL/GenBank/DDBJ whole genome shotgun (WGS) entry which is preliminary data.</text>
</comment>
<dbReference type="GO" id="GO:0006120">
    <property type="term" value="P:mitochondrial electron transport, NADH to ubiquinone"/>
    <property type="evidence" value="ECO:0007669"/>
    <property type="project" value="TreeGrafter"/>
</dbReference>
<dbReference type="GeneID" id="39593710"/>
<dbReference type="FunFam" id="2.60.260.40:FF:000003">
    <property type="entry name" value="NADH dehydrogenase [ubiquinone] iron-sulfur protein 6, mitochondrial"/>
    <property type="match status" value="1"/>
</dbReference>
<evidence type="ECO:0000259" key="2">
    <source>
        <dbReference type="Pfam" id="PF10276"/>
    </source>
</evidence>
<accession>A0A427XNV6</accession>
<dbReference type="STRING" id="105984.A0A427XNV6"/>
<evidence type="ECO:0000313" key="4">
    <source>
        <dbReference type="Proteomes" id="UP000279236"/>
    </source>
</evidence>
<dbReference type="EMBL" id="RSCE01000008">
    <property type="protein sequence ID" value="RSH80585.1"/>
    <property type="molecule type" value="Genomic_DNA"/>
</dbReference>
<keyword evidence="4" id="KW-1185">Reference proteome</keyword>
<name>A0A427XNV6_9TREE</name>
<dbReference type="InterPro" id="IPR019401">
    <property type="entry name" value="Znf_CHCC"/>
</dbReference>
<feature type="compositionally biased region" description="Polar residues" evidence="1">
    <location>
        <begin position="45"/>
        <end position="56"/>
    </location>
</feature>
<dbReference type="OrthoDB" id="307899at2759"/>
<proteinExistence type="predicted"/>